<dbReference type="SUPFAM" id="SSF54631">
    <property type="entry name" value="CBS-domain pair"/>
    <property type="match status" value="1"/>
</dbReference>
<dbReference type="Pfam" id="PF00571">
    <property type="entry name" value="CBS"/>
    <property type="match status" value="2"/>
</dbReference>
<evidence type="ECO:0000256" key="5">
    <source>
        <dbReference type="ARBA" id="ARBA00022670"/>
    </source>
</evidence>
<dbReference type="InterPro" id="IPR008915">
    <property type="entry name" value="Peptidase_M50"/>
</dbReference>
<evidence type="ECO:0000256" key="8">
    <source>
        <dbReference type="ARBA" id="ARBA00022737"/>
    </source>
</evidence>
<feature type="transmembrane region" description="Helical" evidence="16">
    <location>
        <begin position="116"/>
        <end position="136"/>
    </location>
</feature>
<dbReference type="GO" id="GO:0006508">
    <property type="term" value="P:proteolysis"/>
    <property type="evidence" value="ECO:0007669"/>
    <property type="project" value="UniProtKB-KW"/>
</dbReference>
<keyword evidence="7" id="KW-0479">Metal-binding</keyword>
<keyword evidence="4" id="KW-1003">Cell membrane</keyword>
<dbReference type="Gene3D" id="3.10.580.10">
    <property type="entry name" value="CBS-domain"/>
    <property type="match status" value="2"/>
</dbReference>
<comment type="subcellular location">
    <subcellularLocation>
        <location evidence="2">Cell membrane</location>
        <topology evidence="2">Multi-pass membrane protein</topology>
    </subcellularLocation>
</comment>
<evidence type="ECO:0000256" key="6">
    <source>
        <dbReference type="ARBA" id="ARBA00022692"/>
    </source>
</evidence>
<dbReference type="CDD" id="cd06164">
    <property type="entry name" value="S2P-M50_SpoIVFB_CBS"/>
    <property type="match status" value="1"/>
</dbReference>
<gene>
    <name evidence="18" type="ORF">ACFFFP_06195</name>
</gene>
<dbReference type="InterPro" id="IPR046342">
    <property type="entry name" value="CBS_dom_sf"/>
</dbReference>
<evidence type="ECO:0000256" key="15">
    <source>
        <dbReference type="PROSITE-ProRule" id="PRU00703"/>
    </source>
</evidence>
<feature type="transmembrane region" description="Helical" evidence="16">
    <location>
        <begin position="57"/>
        <end position="76"/>
    </location>
</feature>
<dbReference type="InterPro" id="IPR016483">
    <property type="entry name" value="UCP006404_Pept_M50_CBS"/>
</dbReference>
<evidence type="ECO:0000256" key="1">
    <source>
        <dbReference type="ARBA" id="ARBA00001947"/>
    </source>
</evidence>
<evidence type="ECO:0000256" key="16">
    <source>
        <dbReference type="SAM" id="Phobius"/>
    </source>
</evidence>
<evidence type="ECO:0000256" key="13">
    <source>
        <dbReference type="ARBA" id="ARBA00023122"/>
    </source>
</evidence>
<evidence type="ECO:0000256" key="2">
    <source>
        <dbReference type="ARBA" id="ARBA00004651"/>
    </source>
</evidence>
<comment type="caution">
    <text evidence="18">The sequence shown here is derived from an EMBL/GenBank/DDBJ whole genome shotgun (WGS) entry which is preliminary data.</text>
</comment>
<keyword evidence="10" id="KW-0862">Zinc</keyword>
<evidence type="ECO:0000256" key="3">
    <source>
        <dbReference type="ARBA" id="ARBA00007931"/>
    </source>
</evidence>
<comment type="cofactor">
    <cofactor evidence="1">
        <name>Zn(2+)</name>
        <dbReference type="ChEBI" id="CHEBI:29105"/>
    </cofactor>
</comment>
<keyword evidence="5 18" id="KW-0645">Protease</keyword>
<dbReference type="SMART" id="SM00116">
    <property type="entry name" value="CBS"/>
    <property type="match status" value="2"/>
</dbReference>
<keyword evidence="19" id="KW-1185">Reference proteome</keyword>
<proteinExistence type="inferred from homology"/>
<evidence type="ECO:0000313" key="18">
    <source>
        <dbReference type="EMBL" id="MFC0595756.1"/>
    </source>
</evidence>
<evidence type="ECO:0000259" key="17">
    <source>
        <dbReference type="PROSITE" id="PS51371"/>
    </source>
</evidence>
<feature type="domain" description="CBS" evidence="17">
    <location>
        <begin position="304"/>
        <end position="360"/>
    </location>
</feature>
<dbReference type="RefSeq" id="WP_385884102.1">
    <property type="nucleotide sequence ID" value="NZ_JBHLTW010000027.1"/>
</dbReference>
<dbReference type="GO" id="GO:0008233">
    <property type="term" value="F:peptidase activity"/>
    <property type="evidence" value="ECO:0007669"/>
    <property type="project" value="UniProtKB-KW"/>
</dbReference>
<sequence>MFQHGIYLLRLAGIPLYLDLSFLLILPFWAWFIGQNLPQYLGLFGLPQDPRLLEGPWPWVLGLLAALGLFLSVLLHELGHALTARRYGVKTRRITLWLLGGVAQLERIPREPAKELAIALAGPAVSFALALGFHLLKTPQGAWGFLSHYLFLVNLSLGLFNLLPALPLDGGRVYRALLALRKPYLQATRQAVALSGALAWALGLFGLLVLNPFLILIAFFVYMASRAEAEATLLFQALEGLKVRDLMTRDPITLPPDTPVAEALRLALLYKVSGFPVVEEGKVLGVVGLEGLEGASPLDPVARHLQLPLLLSPEEEALTAWERMAERGYTRALVVEGDRLIGVLSKTDLLRAFQVRLLGLSPGLYPHLRFVVNLPLRAQPVSG</sequence>
<keyword evidence="14 16" id="KW-0472">Membrane</keyword>
<evidence type="ECO:0000256" key="9">
    <source>
        <dbReference type="ARBA" id="ARBA00022801"/>
    </source>
</evidence>
<feature type="transmembrane region" description="Helical" evidence="16">
    <location>
        <begin position="148"/>
        <end position="170"/>
    </location>
</feature>
<dbReference type="PANTHER" id="PTHR39188:SF3">
    <property type="entry name" value="STAGE IV SPORULATION PROTEIN FB"/>
    <property type="match status" value="1"/>
</dbReference>
<dbReference type="PIRSF" id="PIRSF006404">
    <property type="entry name" value="UCP006404_Pept_M50_CBS"/>
    <property type="match status" value="1"/>
</dbReference>
<accession>A0ABV6Q0Z8</accession>
<evidence type="ECO:0000256" key="11">
    <source>
        <dbReference type="ARBA" id="ARBA00022989"/>
    </source>
</evidence>
<feature type="non-terminal residue" evidence="18">
    <location>
        <position position="383"/>
    </location>
</feature>
<keyword evidence="6 16" id="KW-0812">Transmembrane</keyword>
<evidence type="ECO:0000256" key="4">
    <source>
        <dbReference type="ARBA" id="ARBA00022475"/>
    </source>
</evidence>
<evidence type="ECO:0000256" key="12">
    <source>
        <dbReference type="ARBA" id="ARBA00023049"/>
    </source>
</evidence>
<keyword evidence="8" id="KW-0677">Repeat</keyword>
<comment type="similarity">
    <text evidence="3">Belongs to the peptidase M50B family.</text>
</comment>
<keyword evidence="12" id="KW-0482">Metalloprotease</keyword>
<feature type="transmembrane region" description="Helical" evidence="16">
    <location>
        <begin position="191"/>
        <end position="224"/>
    </location>
</feature>
<reference evidence="18 19" key="1">
    <citation type="submission" date="2024-09" db="EMBL/GenBank/DDBJ databases">
        <authorList>
            <person name="Sun Q."/>
            <person name="Mori K."/>
        </authorList>
    </citation>
    <scope>NUCLEOTIDE SEQUENCE [LARGE SCALE GENOMIC DNA]</scope>
    <source>
        <strain evidence="18 19">NCAIM B.02340</strain>
    </source>
</reference>
<evidence type="ECO:0000256" key="14">
    <source>
        <dbReference type="ARBA" id="ARBA00023136"/>
    </source>
</evidence>
<dbReference type="Proteomes" id="UP001589830">
    <property type="component" value="Unassembled WGS sequence"/>
</dbReference>
<dbReference type="EMBL" id="JBHLTW010000027">
    <property type="protein sequence ID" value="MFC0595756.1"/>
    <property type="molecule type" value="Genomic_DNA"/>
</dbReference>
<evidence type="ECO:0000256" key="7">
    <source>
        <dbReference type="ARBA" id="ARBA00022723"/>
    </source>
</evidence>
<dbReference type="PROSITE" id="PS51371">
    <property type="entry name" value="CBS"/>
    <property type="match status" value="2"/>
</dbReference>
<dbReference type="PANTHER" id="PTHR39188">
    <property type="entry name" value="MEMBRANE-ASSOCIATED ZINC METALLOPROTEASE M50B"/>
    <property type="match status" value="1"/>
</dbReference>
<dbReference type="Pfam" id="PF02163">
    <property type="entry name" value="Peptidase_M50"/>
    <property type="match status" value="2"/>
</dbReference>
<evidence type="ECO:0000256" key="10">
    <source>
        <dbReference type="ARBA" id="ARBA00022833"/>
    </source>
</evidence>
<protein>
    <submittedName>
        <fullName evidence="18">Site-2 protease family protein</fullName>
    </submittedName>
</protein>
<keyword evidence="11 16" id="KW-1133">Transmembrane helix</keyword>
<keyword evidence="9" id="KW-0378">Hydrolase</keyword>
<feature type="transmembrane region" description="Helical" evidence="16">
    <location>
        <begin position="7"/>
        <end position="32"/>
    </location>
</feature>
<name>A0ABV6Q0Z8_9DEIN</name>
<organism evidence="18 19">
    <name type="scientific">Thermus composti</name>
    <dbReference type="NCBI Taxonomy" id="532059"/>
    <lineage>
        <taxon>Bacteria</taxon>
        <taxon>Thermotogati</taxon>
        <taxon>Deinococcota</taxon>
        <taxon>Deinococci</taxon>
        <taxon>Thermales</taxon>
        <taxon>Thermaceae</taxon>
        <taxon>Thermus</taxon>
    </lineage>
</organism>
<feature type="domain" description="CBS" evidence="17">
    <location>
        <begin position="247"/>
        <end position="303"/>
    </location>
</feature>
<dbReference type="InterPro" id="IPR000644">
    <property type="entry name" value="CBS_dom"/>
</dbReference>
<evidence type="ECO:0000313" key="19">
    <source>
        <dbReference type="Proteomes" id="UP001589830"/>
    </source>
</evidence>
<keyword evidence="13 15" id="KW-0129">CBS domain</keyword>